<accession>A0ABU8MMB4</accession>
<dbReference type="EMBL" id="JBBEGN010000004">
    <property type="protein sequence ID" value="MEJ2868287.1"/>
    <property type="molecule type" value="Genomic_DNA"/>
</dbReference>
<keyword evidence="1" id="KW-0812">Transmembrane</keyword>
<name>A0ABU8MMB4_9PSEU</name>
<reference evidence="2 3" key="1">
    <citation type="submission" date="2024-03" db="EMBL/GenBank/DDBJ databases">
        <title>Actinomycetospora sp. OC33-EN08, a novel actinomycete isolated from wild orchid (Aerides multiflora).</title>
        <authorList>
            <person name="Suriyachadkun C."/>
        </authorList>
    </citation>
    <scope>NUCLEOTIDE SEQUENCE [LARGE SCALE GENOMIC DNA]</scope>
    <source>
        <strain evidence="2 3">OC33-EN08</strain>
    </source>
</reference>
<protein>
    <recommendedName>
        <fullName evidence="4">DUF4333 domain-containing protein</fullName>
    </recommendedName>
</protein>
<keyword evidence="3" id="KW-1185">Reference proteome</keyword>
<evidence type="ECO:0000313" key="3">
    <source>
        <dbReference type="Proteomes" id="UP001385809"/>
    </source>
</evidence>
<gene>
    <name evidence="2" type="ORF">WCD74_10950</name>
</gene>
<sequence length="206" mass="22066">MARAADVLRAAWRTSPLEVILPVVALAVVVGGLGLLAVTLLGLDQRSRSSVEAEAAEITSAYFRVPITATCSEPEDDQWRCVLRAADGRRGWLSQDVRYEGDPGFRRSRPRDDVTSAEFPVIGADGRQVETLEITPGSTVGTAAALRSWAGAWSVEPSAGSVIRNQLRCPEPDGDTVTPCPARGDVVAASVRRVGPTTVEMVVLWR</sequence>
<proteinExistence type="predicted"/>
<dbReference type="Proteomes" id="UP001385809">
    <property type="component" value="Unassembled WGS sequence"/>
</dbReference>
<evidence type="ECO:0000256" key="1">
    <source>
        <dbReference type="SAM" id="Phobius"/>
    </source>
</evidence>
<evidence type="ECO:0000313" key="2">
    <source>
        <dbReference type="EMBL" id="MEJ2868287.1"/>
    </source>
</evidence>
<dbReference type="RefSeq" id="WP_337694898.1">
    <property type="nucleotide sequence ID" value="NZ_JBBEGN010000004.1"/>
</dbReference>
<comment type="caution">
    <text evidence="2">The sequence shown here is derived from an EMBL/GenBank/DDBJ whole genome shotgun (WGS) entry which is preliminary data.</text>
</comment>
<keyword evidence="1" id="KW-1133">Transmembrane helix</keyword>
<keyword evidence="1" id="KW-0472">Membrane</keyword>
<evidence type="ECO:0008006" key="4">
    <source>
        <dbReference type="Google" id="ProtNLM"/>
    </source>
</evidence>
<feature type="transmembrane region" description="Helical" evidence="1">
    <location>
        <begin position="20"/>
        <end position="43"/>
    </location>
</feature>
<organism evidence="2 3">
    <name type="scientific">Actinomycetospora aurantiaca</name>
    <dbReference type="NCBI Taxonomy" id="3129233"/>
    <lineage>
        <taxon>Bacteria</taxon>
        <taxon>Bacillati</taxon>
        <taxon>Actinomycetota</taxon>
        <taxon>Actinomycetes</taxon>
        <taxon>Pseudonocardiales</taxon>
        <taxon>Pseudonocardiaceae</taxon>
        <taxon>Actinomycetospora</taxon>
    </lineage>
</organism>